<dbReference type="RefSeq" id="WP_014199391.1">
    <property type="nucleotide sequence ID" value="NC_016595.1"/>
</dbReference>
<dbReference type="EMBL" id="HE577330">
    <property type="protein sequence ID" value="CCD02879.1"/>
    <property type="molecule type" value="Genomic_DNA"/>
</dbReference>
<evidence type="ECO:0000313" key="2">
    <source>
        <dbReference type="Proteomes" id="UP000007319"/>
    </source>
</evidence>
<dbReference type="KEGG" id="abs:AZOBR_p340117"/>
<geneLocation type="plasmid" evidence="1 2">
    <name>AZOBR_p3</name>
</geneLocation>
<proteinExistence type="predicted"/>
<organism evidence="1 2">
    <name type="scientific">Azospirillum baldaniorum</name>
    <dbReference type="NCBI Taxonomy" id="1064539"/>
    <lineage>
        <taxon>Bacteria</taxon>
        <taxon>Pseudomonadati</taxon>
        <taxon>Pseudomonadota</taxon>
        <taxon>Alphaproteobacteria</taxon>
        <taxon>Rhodospirillales</taxon>
        <taxon>Azospirillaceae</taxon>
        <taxon>Azospirillum</taxon>
    </lineage>
</organism>
<evidence type="ECO:0000313" key="1">
    <source>
        <dbReference type="EMBL" id="CCD02879.1"/>
    </source>
</evidence>
<protein>
    <submittedName>
        <fullName evidence="1">Phage head-tail adaptor</fullName>
    </submittedName>
</protein>
<sequence>MASIDLSGLTLSTYIAGTEFTVIRRVETVGDDGFSEVTNQIIGPVYGSISPTGDNSLVRQQDFQTGAKTIKVITAFRLRGPSKEAGASYQPDLILWGGDHYVVRDLKDWTAFGAGFVEADCSSTDFIDSPPQEAGA</sequence>
<reference evidence="1 2" key="1">
    <citation type="journal article" date="2011" name="PLoS Genet.">
        <title>Azospirillum genomes reveal transition of bacteria from aquatic to terrestrial environments.</title>
        <authorList>
            <person name="Wisniewski-Dye F."/>
            <person name="Borziak K."/>
            <person name="Khalsa-Moyers G."/>
            <person name="Alexandre G."/>
            <person name="Sukharnikov L.O."/>
            <person name="Wuichet K."/>
            <person name="Hurst G.B."/>
            <person name="McDonald W.H."/>
            <person name="Robertson J.S."/>
            <person name="Barbe V."/>
            <person name="Calteau A."/>
            <person name="Rouy Z."/>
            <person name="Mangenot S."/>
            <person name="Prigent-Combaret C."/>
            <person name="Normand P."/>
            <person name="Boyer M."/>
            <person name="Siguier P."/>
            <person name="Dessaux Y."/>
            <person name="Elmerich C."/>
            <person name="Condemine G."/>
            <person name="Krishnen G."/>
            <person name="Kennedy I."/>
            <person name="Paterson A.H."/>
            <person name="Gonzalez V."/>
            <person name="Mavingui P."/>
            <person name="Zhulin I.B."/>
        </authorList>
    </citation>
    <scope>NUCLEOTIDE SEQUENCE [LARGE SCALE GENOMIC DNA]</scope>
    <source>
        <strain evidence="1 2">Sp245</strain>
    </source>
</reference>
<dbReference type="AlphaFoldDB" id="A0A9P1JZU3"/>
<keyword evidence="2" id="KW-1185">Reference proteome</keyword>
<gene>
    <name evidence="1" type="ORF">AZOBR_p340117</name>
</gene>
<name>A0A9P1JZU3_9PROT</name>
<keyword evidence="1" id="KW-0614">Plasmid</keyword>
<dbReference type="Proteomes" id="UP000007319">
    <property type="component" value="Plasmid AZOBR_p3"/>
</dbReference>
<accession>A0A9P1JZU3</accession>